<dbReference type="KEGG" id="ypa:YPA_0948"/>
<protein>
    <submittedName>
        <fullName evidence="5">Phage antitermination protein Q</fullName>
    </submittedName>
</protein>
<dbReference type="Pfam" id="PF06530">
    <property type="entry name" value="Phage_antitermQ"/>
    <property type="match status" value="1"/>
</dbReference>
<evidence type="ECO:0000256" key="3">
    <source>
        <dbReference type="ARBA" id="ARBA00023125"/>
    </source>
</evidence>
<evidence type="ECO:0000256" key="1">
    <source>
        <dbReference type="ARBA" id="ARBA00010234"/>
    </source>
</evidence>
<keyword evidence="2" id="KW-0805">Transcription regulation</keyword>
<comment type="similarity">
    <text evidence="1">Belongs to the phage antitermination Q type 1 family.</text>
</comment>
<evidence type="ECO:0000256" key="4">
    <source>
        <dbReference type="ARBA" id="ARBA00023163"/>
    </source>
</evidence>
<dbReference type="GO" id="GO:0003677">
    <property type="term" value="F:DNA binding"/>
    <property type="evidence" value="ECO:0007669"/>
    <property type="project" value="UniProtKB-KW"/>
</dbReference>
<dbReference type="Proteomes" id="UP000001971">
    <property type="component" value="Chromosome"/>
</dbReference>
<reference evidence="5 6" key="1">
    <citation type="journal article" date="2006" name="J. Bacteriol.">
        <title>Complete genome sequence of Yersinia pestis strains Antiqua and Nepal516: evidence of gene reduction in an emerging pathogen.</title>
        <authorList>
            <person name="Chain P.S."/>
            <person name="Hu P."/>
            <person name="Malfatti S.A."/>
            <person name="Radnedge L."/>
            <person name="Larimer F."/>
            <person name="Vergez L.M."/>
            <person name="Worsham P."/>
            <person name="Chu M.C."/>
            <person name="Andersen G.L."/>
        </authorList>
    </citation>
    <scope>NUCLEOTIDE SEQUENCE [LARGE SCALE GENOMIC DNA]</scope>
    <source>
        <strain evidence="5 6">Antiqua</strain>
    </source>
</reference>
<keyword evidence="3" id="KW-0238">DNA-binding</keyword>
<organism evidence="5 6">
    <name type="scientific">Yersinia pestis bv. Antiqua (strain Antiqua)</name>
    <dbReference type="NCBI Taxonomy" id="360102"/>
    <lineage>
        <taxon>Bacteria</taxon>
        <taxon>Pseudomonadati</taxon>
        <taxon>Pseudomonadota</taxon>
        <taxon>Gammaproteobacteria</taxon>
        <taxon>Enterobacterales</taxon>
        <taxon>Yersiniaceae</taxon>
        <taxon>Yersinia</taxon>
    </lineage>
</organism>
<evidence type="ECO:0000313" key="6">
    <source>
        <dbReference type="Proteomes" id="UP000001971"/>
    </source>
</evidence>
<dbReference type="GO" id="GO:0060567">
    <property type="term" value="P:negative regulation of termination of DNA-templated transcription"/>
    <property type="evidence" value="ECO:0007669"/>
    <property type="project" value="InterPro"/>
</dbReference>
<sequence>MSSLNGPQAGNHSQKSQGMRDIQLVLARWGVWARYSSGLDYSSIAAGFKGLLADTSKSKASCCDDDGLVVDGCVARLKQCRPNEYELIIRHYVLNQSKRAIARQQKRDEKLIRINMQMAEGFIDGCLAMLNVKLTMDPFIENLPIYEQPSARSEENASA</sequence>
<evidence type="ECO:0000313" key="5">
    <source>
        <dbReference type="EMBL" id="ABG12916.1"/>
    </source>
</evidence>
<accession>A0A0H2Y4H5</accession>
<dbReference type="AlphaFoldDB" id="A0A0H2Y4H5"/>
<evidence type="ECO:0000256" key="2">
    <source>
        <dbReference type="ARBA" id="ARBA00023015"/>
    </source>
</evidence>
<gene>
    <name evidence="5" type="ordered locus">YPA_0948</name>
</gene>
<proteinExistence type="inferred from homology"/>
<keyword evidence="4" id="KW-0804">Transcription</keyword>
<name>A0A0H2Y4H5_YERPA</name>
<dbReference type="EMBL" id="CP000308">
    <property type="protein sequence ID" value="ABG12916.1"/>
    <property type="molecule type" value="Genomic_DNA"/>
</dbReference>
<dbReference type="InterPro" id="IPR010534">
    <property type="entry name" value="Phage_933W_GpQ"/>
</dbReference>